<dbReference type="Gene3D" id="1.10.1040.10">
    <property type="entry name" value="N-(1-d-carboxylethyl)-l-norvaline Dehydrogenase, domain 2"/>
    <property type="match status" value="2"/>
</dbReference>
<organism evidence="4 5">
    <name type="scientific">Aromatoleum diolicum</name>
    <dbReference type="NCBI Taxonomy" id="75796"/>
    <lineage>
        <taxon>Bacteria</taxon>
        <taxon>Pseudomonadati</taxon>
        <taxon>Pseudomonadota</taxon>
        <taxon>Betaproteobacteria</taxon>
        <taxon>Rhodocyclales</taxon>
        <taxon>Rhodocyclaceae</taxon>
        <taxon>Aromatoleum</taxon>
    </lineage>
</organism>
<reference evidence="4 5" key="1">
    <citation type="submission" date="2019-12" db="EMBL/GenBank/DDBJ databases">
        <title>Comparative genomics gives insights into the taxonomy of the Azoarcus-Aromatoleum group and reveals separate origins of nif in the plant-associated Azoarcus and non-plant-associated Aromatoleum sub-groups.</title>
        <authorList>
            <person name="Lafos M."/>
            <person name="Maluk M."/>
            <person name="Batista M."/>
            <person name="Junghare M."/>
            <person name="Carmona M."/>
            <person name="Faoro H."/>
            <person name="Cruz L.M."/>
            <person name="Battistoni F."/>
            <person name="De Souza E."/>
            <person name="Pedrosa F."/>
            <person name="Chen W.-M."/>
            <person name="Poole P.S."/>
            <person name="Dixon R.A."/>
            <person name="James E.K."/>
        </authorList>
    </citation>
    <scope>NUCLEOTIDE SEQUENCE [LARGE SCALE GENOMIC DNA]</scope>
    <source>
        <strain evidence="4 5">22Lin</strain>
    </source>
</reference>
<accession>A0ABX1QBJ4</accession>
<dbReference type="Pfam" id="PF02737">
    <property type="entry name" value="3HCDH_N"/>
    <property type="match status" value="1"/>
</dbReference>
<proteinExistence type="predicted"/>
<keyword evidence="1 4" id="KW-0560">Oxidoreductase</keyword>
<dbReference type="InterPro" id="IPR008927">
    <property type="entry name" value="6-PGluconate_DH-like_C_sf"/>
</dbReference>
<sequence length="506" mass="53494">MLDTTRNDLQLGVVGTGLMGRGIAQIAVQGGIRVLLHDARPEAAGEARDAIAQTLATLAAKGKIASADAVAATARLATADALEGLADCDVVVEAIVEQLEAKRELFRRLEDIVGATCILATNTSSLSVTAIAAGCRLPGRVAGFHFFSPVPLMKIVEVIDGALSEPWVGDALTALAQRTGHTPVRAQDTPGFVVNHAGRGYGTEALRILGEGITDFAAIDRILRESAGFRMGPFELLDLTGLDVSHPVMESIYDQYYQEPRFRPSPITRQRLAAGLLGRKSGRGFYTYREGKAEVPPAEAPPPATGAPVWLSRRNAAAAERVAALLEHLGATLDRGERPGADAVCLVLPIGEDATTAALAEGLDPARTLALDALALDGHRTLMRTPLTTRAMRDAAWGLLASDGTPVTVINDSPGFVAQRVLAMIVNIGCDIAQQGIATPSDIDRAVTLGLGYPKGPLTLGDALGAATVLEILDAMHTFYRDPRYRPSPWLIRRARLGVSLLTADH</sequence>
<dbReference type="SUPFAM" id="SSF51735">
    <property type="entry name" value="NAD(P)-binding Rossmann-fold domains"/>
    <property type="match status" value="1"/>
</dbReference>
<dbReference type="InterPro" id="IPR036291">
    <property type="entry name" value="NAD(P)-bd_dom_sf"/>
</dbReference>
<protein>
    <submittedName>
        <fullName evidence="4">3-hydroxyacyl-CoA dehydrogenase</fullName>
        <ecNumber evidence="4">1.1.1.35</ecNumber>
    </submittedName>
</protein>
<evidence type="ECO:0000259" key="3">
    <source>
        <dbReference type="Pfam" id="PF02737"/>
    </source>
</evidence>
<dbReference type="Pfam" id="PF00725">
    <property type="entry name" value="3HCDH"/>
    <property type="match status" value="2"/>
</dbReference>
<dbReference type="InterPro" id="IPR006176">
    <property type="entry name" value="3-OHacyl-CoA_DH_NAD-bd"/>
</dbReference>
<evidence type="ECO:0000259" key="2">
    <source>
        <dbReference type="Pfam" id="PF00725"/>
    </source>
</evidence>
<dbReference type="Gene3D" id="3.40.50.720">
    <property type="entry name" value="NAD(P)-binding Rossmann-like Domain"/>
    <property type="match status" value="1"/>
</dbReference>
<gene>
    <name evidence="4" type="ORF">GPA25_13335</name>
</gene>
<dbReference type="SUPFAM" id="SSF48179">
    <property type="entry name" value="6-phosphogluconate dehydrogenase C-terminal domain-like"/>
    <property type="match status" value="2"/>
</dbReference>
<evidence type="ECO:0000313" key="4">
    <source>
        <dbReference type="EMBL" id="NMG75744.1"/>
    </source>
</evidence>
<name>A0ABX1QBJ4_9RHOO</name>
<evidence type="ECO:0000313" key="5">
    <source>
        <dbReference type="Proteomes" id="UP000648984"/>
    </source>
</evidence>
<comment type="caution">
    <text evidence="4">The sequence shown here is derived from an EMBL/GenBank/DDBJ whole genome shotgun (WGS) entry which is preliminary data.</text>
</comment>
<feature type="domain" description="3-hydroxyacyl-CoA dehydrogenase C-terminal" evidence="2">
    <location>
        <begin position="415"/>
        <end position="495"/>
    </location>
</feature>
<dbReference type="RefSeq" id="WP_169260900.1">
    <property type="nucleotide sequence ID" value="NZ_WTVQ01000021.1"/>
</dbReference>
<dbReference type="InterPro" id="IPR006108">
    <property type="entry name" value="3HC_DH_C"/>
</dbReference>
<dbReference type="GO" id="GO:0003857">
    <property type="term" value="F:(3S)-3-hydroxyacyl-CoA dehydrogenase (NAD+) activity"/>
    <property type="evidence" value="ECO:0007669"/>
    <property type="project" value="UniProtKB-EC"/>
</dbReference>
<dbReference type="NCBIfam" id="NF006124">
    <property type="entry name" value="PRK08268.1"/>
    <property type="match status" value="1"/>
</dbReference>
<dbReference type="PANTHER" id="PTHR48075:SF5">
    <property type="entry name" value="3-HYDROXYBUTYRYL-COA DEHYDROGENASE"/>
    <property type="match status" value="1"/>
</dbReference>
<dbReference type="Proteomes" id="UP000648984">
    <property type="component" value="Unassembled WGS sequence"/>
</dbReference>
<feature type="domain" description="3-hydroxyacyl-CoA dehydrogenase C-terminal" evidence="2">
    <location>
        <begin position="191"/>
        <end position="288"/>
    </location>
</feature>
<keyword evidence="5" id="KW-1185">Reference proteome</keyword>
<dbReference type="PANTHER" id="PTHR48075">
    <property type="entry name" value="3-HYDROXYACYL-COA DEHYDROGENASE FAMILY PROTEIN"/>
    <property type="match status" value="1"/>
</dbReference>
<dbReference type="InterPro" id="IPR013328">
    <property type="entry name" value="6PGD_dom2"/>
</dbReference>
<feature type="domain" description="3-hydroxyacyl-CoA dehydrogenase NAD binding" evidence="3">
    <location>
        <begin position="11"/>
        <end position="188"/>
    </location>
</feature>
<dbReference type="EC" id="1.1.1.35" evidence="4"/>
<dbReference type="EMBL" id="WTVQ01000021">
    <property type="protein sequence ID" value="NMG75744.1"/>
    <property type="molecule type" value="Genomic_DNA"/>
</dbReference>
<evidence type="ECO:0000256" key="1">
    <source>
        <dbReference type="ARBA" id="ARBA00023002"/>
    </source>
</evidence>